<evidence type="ECO:0000313" key="2">
    <source>
        <dbReference type="Proteomes" id="UP001596055"/>
    </source>
</evidence>
<proteinExistence type="predicted"/>
<dbReference type="RefSeq" id="WP_248155247.1">
    <property type="nucleotide sequence ID" value="NZ_JAKZAJ010000001.1"/>
</dbReference>
<keyword evidence="2" id="KW-1185">Reference proteome</keyword>
<dbReference type="Proteomes" id="UP001596055">
    <property type="component" value="Unassembled WGS sequence"/>
</dbReference>
<organism evidence="1 2">
    <name type="scientific">Marinobacter koreensis</name>
    <dbReference type="NCBI Taxonomy" id="335974"/>
    <lineage>
        <taxon>Bacteria</taxon>
        <taxon>Pseudomonadati</taxon>
        <taxon>Pseudomonadota</taxon>
        <taxon>Gammaproteobacteria</taxon>
        <taxon>Pseudomonadales</taxon>
        <taxon>Marinobacteraceae</taxon>
        <taxon>Marinobacter</taxon>
    </lineage>
</organism>
<reference evidence="2" key="1">
    <citation type="journal article" date="2019" name="Int. J. Syst. Evol. Microbiol.">
        <title>The Global Catalogue of Microorganisms (GCM) 10K type strain sequencing project: providing services to taxonomists for standard genome sequencing and annotation.</title>
        <authorList>
            <consortium name="The Broad Institute Genomics Platform"/>
            <consortium name="The Broad Institute Genome Sequencing Center for Infectious Disease"/>
            <person name="Wu L."/>
            <person name="Ma J."/>
        </authorList>
    </citation>
    <scope>NUCLEOTIDE SEQUENCE [LARGE SCALE GENOMIC DNA]</scope>
    <source>
        <strain evidence="2">CGMCC 4.1799</strain>
    </source>
</reference>
<sequence>MKFIIFCPDQYTGGPFALLQLNAALRDSGLNSEVLFYNIGSIKFDGFDAFSVVYSRDPELNIKDLPYSTCKSFKKTDILIFPEVLLEMSTQLKSVGCDNRVFWWLSWDNAPLSLVNNINHYTNLKDSVHIFQSFYSQIEAGRLGFSGSMVSDYTMFNEEHLTEHHDKTNDICYLARKAPGCESIIKQLNNKFSVIAIENMSQEEVQMTLRKSRFFVDFGSHPGKDRIPREAALYGCIPLVRKVGAANYSEDVFIPEFLKLESPLFLNSEYLSGYIKSIDLERDSVLSRLRPYVSRIKQEYVRFNQEVKDFLMLNYNI</sequence>
<evidence type="ECO:0000313" key="1">
    <source>
        <dbReference type="EMBL" id="MFC5544065.1"/>
    </source>
</evidence>
<dbReference type="EMBL" id="JBHSNL010000001">
    <property type="protein sequence ID" value="MFC5544065.1"/>
    <property type="molecule type" value="Genomic_DNA"/>
</dbReference>
<comment type="caution">
    <text evidence="1">The sequence shown here is derived from an EMBL/GenBank/DDBJ whole genome shotgun (WGS) entry which is preliminary data.</text>
</comment>
<name>A0ABW0RKW0_9GAMM</name>
<accession>A0ABW0RKW0</accession>
<protein>
    <recommendedName>
        <fullName evidence="3">Glycosyltransferase family 1 protein</fullName>
    </recommendedName>
</protein>
<evidence type="ECO:0008006" key="3">
    <source>
        <dbReference type="Google" id="ProtNLM"/>
    </source>
</evidence>
<gene>
    <name evidence="1" type="ORF">ACFPQA_03305</name>
</gene>